<evidence type="ECO:0000256" key="4">
    <source>
        <dbReference type="ARBA" id="ARBA00023136"/>
    </source>
</evidence>
<evidence type="ECO:0000256" key="6">
    <source>
        <dbReference type="SAM" id="Phobius"/>
    </source>
</evidence>
<dbReference type="PROSITE" id="PS50261">
    <property type="entry name" value="G_PROTEIN_RECEP_F2_4"/>
    <property type="match status" value="1"/>
</dbReference>
<accession>A0A914YV10</accession>
<feature type="transmembrane region" description="Helical" evidence="6">
    <location>
        <begin position="244"/>
        <end position="265"/>
    </location>
</feature>
<dbReference type="InterPro" id="IPR000832">
    <property type="entry name" value="GPCR_2_secretin-like"/>
</dbReference>
<keyword evidence="3 6" id="KW-1133">Transmembrane helix</keyword>
<evidence type="ECO:0000256" key="1">
    <source>
        <dbReference type="ARBA" id="ARBA00004141"/>
    </source>
</evidence>
<comment type="subcellular location">
    <subcellularLocation>
        <location evidence="1">Membrane</location>
        <topology evidence="1">Multi-pass membrane protein</topology>
    </subcellularLocation>
</comment>
<dbReference type="PANTHER" id="PTHR12011">
    <property type="entry name" value="ADHESION G-PROTEIN COUPLED RECEPTOR"/>
    <property type="match status" value="1"/>
</dbReference>
<feature type="transmembrane region" description="Helical" evidence="6">
    <location>
        <begin position="180"/>
        <end position="207"/>
    </location>
</feature>
<keyword evidence="9" id="KW-1185">Reference proteome</keyword>
<dbReference type="GO" id="GO:0007166">
    <property type="term" value="P:cell surface receptor signaling pathway"/>
    <property type="evidence" value="ECO:0007669"/>
    <property type="project" value="InterPro"/>
</dbReference>
<dbReference type="PROSITE" id="PS50221">
    <property type="entry name" value="GAIN_B"/>
    <property type="match status" value="1"/>
</dbReference>
<dbReference type="GO" id="GO:0005886">
    <property type="term" value="C:plasma membrane"/>
    <property type="evidence" value="ECO:0007669"/>
    <property type="project" value="TreeGrafter"/>
</dbReference>
<dbReference type="Pfam" id="PF01825">
    <property type="entry name" value="GPS"/>
    <property type="match status" value="1"/>
</dbReference>
<reference evidence="10" key="1">
    <citation type="submission" date="2022-11" db="UniProtKB">
        <authorList>
            <consortium name="WormBaseParasite"/>
        </authorList>
    </citation>
    <scope>IDENTIFICATION</scope>
</reference>
<feature type="transmembrane region" description="Helical" evidence="6">
    <location>
        <begin position="219"/>
        <end position="237"/>
    </location>
</feature>
<keyword evidence="2 6" id="KW-0812">Transmembrane</keyword>
<dbReference type="SMART" id="SM00303">
    <property type="entry name" value="GPS"/>
    <property type="match status" value="1"/>
</dbReference>
<dbReference type="PANTHER" id="PTHR12011:SF467">
    <property type="entry name" value="LATROPHILIN-LIKE PROTEIN 1"/>
    <property type="match status" value="1"/>
</dbReference>
<dbReference type="InterPro" id="IPR046338">
    <property type="entry name" value="GAIN_dom_sf"/>
</dbReference>
<dbReference type="InterPro" id="IPR057244">
    <property type="entry name" value="GAIN_B"/>
</dbReference>
<evidence type="ECO:0000256" key="3">
    <source>
        <dbReference type="ARBA" id="ARBA00022989"/>
    </source>
</evidence>
<protein>
    <submittedName>
        <fullName evidence="10">Uncharacterized protein</fullName>
    </submittedName>
</protein>
<dbReference type="InterPro" id="IPR017981">
    <property type="entry name" value="GPCR_2-like_7TM"/>
</dbReference>
<keyword evidence="5" id="KW-1015">Disulfide bond</keyword>
<dbReference type="Gene3D" id="2.60.220.50">
    <property type="match status" value="1"/>
</dbReference>
<evidence type="ECO:0000256" key="2">
    <source>
        <dbReference type="ARBA" id="ARBA00022692"/>
    </source>
</evidence>
<evidence type="ECO:0000313" key="10">
    <source>
        <dbReference type="WBParaSite" id="PSU_v2.g21334.t1"/>
    </source>
</evidence>
<sequence length="290" mass="33350">MSPLSESMTEHFVAKPHIHAEVSTVPISERVRFPSSTWKNDEVHIPREALEFSGGFNGQVLYSNYDGFQRYLQPLKNPEHQYQKVLASKILTVSIVRNGQPYPTHRIPRPVVLSFHTQVSPNLTNPQCVWWDNMTNDWNGNGCTMKSYNGSITTCECSHLTHFAILMDVRGIQLPVFQEMLLTVFTYVGCLLSIICLILSFLAFFIFGDHSNDRNAIHMNLSFTLAIAEIVFLLGIYRTNEKLLCTIVAAVLQYFFLSAFCWMALEDLESHVIIYLHMDFQQLFLEFHFI</sequence>
<organism evidence="9 10">
    <name type="scientific">Panagrolaimus superbus</name>
    <dbReference type="NCBI Taxonomy" id="310955"/>
    <lineage>
        <taxon>Eukaryota</taxon>
        <taxon>Metazoa</taxon>
        <taxon>Ecdysozoa</taxon>
        <taxon>Nematoda</taxon>
        <taxon>Chromadorea</taxon>
        <taxon>Rhabditida</taxon>
        <taxon>Tylenchina</taxon>
        <taxon>Panagrolaimomorpha</taxon>
        <taxon>Panagrolaimoidea</taxon>
        <taxon>Panagrolaimidae</taxon>
        <taxon>Panagrolaimus</taxon>
    </lineage>
</organism>
<dbReference type="Gene3D" id="1.20.1070.10">
    <property type="entry name" value="Rhodopsin 7-helix transmembrane proteins"/>
    <property type="match status" value="1"/>
</dbReference>
<evidence type="ECO:0000313" key="9">
    <source>
        <dbReference type="Proteomes" id="UP000887577"/>
    </source>
</evidence>
<keyword evidence="4 6" id="KW-0472">Membrane</keyword>
<dbReference type="GO" id="GO:0004930">
    <property type="term" value="F:G protein-coupled receptor activity"/>
    <property type="evidence" value="ECO:0007669"/>
    <property type="project" value="InterPro"/>
</dbReference>
<feature type="domain" description="G-protein coupled receptors family 2 profile 2" evidence="8">
    <location>
        <begin position="182"/>
        <end position="290"/>
    </location>
</feature>
<proteinExistence type="predicted"/>
<feature type="domain" description="GAIN-B" evidence="7">
    <location>
        <begin position="16"/>
        <end position="173"/>
    </location>
</feature>
<evidence type="ECO:0000259" key="8">
    <source>
        <dbReference type="PROSITE" id="PS50261"/>
    </source>
</evidence>
<evidence type="ECO:0000259" key="7">
    <source>
        <dbReference type="PROSITE" id="PS50221"/>
    </source>
</evidence>
<dbReference type="AlphaFoldDB" id="A0A914YV10"/>
<dbReference type="Proteomes" id="UP000887577">
    <property type="component" value="Unplaced"/>
</dbReference>
<dbReference type="Pfam" id="PF00002">
    <property type="entry name" value="7tm_2"/>
    <property type="match status" value="1"/>
</dbReference>
<dbReference type="InterPro" id="IPR000203">
    <property type="entry name" value="GPS"/>
</dbReference>
<evidence type="ECO:0000256" key="5">
    <source>
        <dbReference type="ARBA" id="ARBA00023157"/>
    </source>
</evidence>
<name>A0A914YV10_9BILA</name>
<dbReference type="WBParaSite" id="PSU_v2.g21334.t1">
    <property type="protein sequence ID" value="PSU_v2.g21334.t1"/>
    <property type="gene ID" value="PSU_v2.g21334"/>
</dbReference>